<dbReference type="Proteomes" id="UP000523447">
    <property type="component" value="Unassembled WGS sequence"/>
</dbReference>
<name>A0A7X6M2C2_9NOCA</name>
<dbReference type="AlphaFoldDB" id="A0A7X6M2C2"/>
<accession>A0A7X6M2C2</accession>
<keyword evidence="2" id="KW-1185">Reference proteome</keyword>
<dbReference type="EMBL" id="JAAXPE010000038">
    <property type="protein sequence ID" value="NKY89049.1"/>
    <property type="molecule type" value="Genomic_DNA"/>
</dbReference>
<dbReference type="RefSeq" id="WP_040722509.1">
    <property type="nucleotide sequence ID" value="NZ_CAWPHS010000032.1"/>
</dbReference>
<comment type="caution">
    <text evidence="1">The sequence shown here is derived from an EMBL/GenBank/DDBJ whole genome shotgun (WGS) entry which is preliminary data.</text>
</comment>
<evidence type="ECO:0000313" key="2">
    <source>
        <dbReference type="Proteomes" id="UP000523447"/>
    </source>
</evidence>
<protein>
    <submittedName>
        <fullName evidence="1">AAA family ATPase</fullName>
    </submittedName>
</protein>
<dbReference type="InterPro" id="IPR027417">
    <property type="entry name" value="P-loop_NTPase"/>
</dbReference>
<evidence type="ECO:0000313" key="1">
    <source>
        <dbReference type="EMBL" id="NKY89049.1"/>
    </source>
</evidence>
<proteinExistence type="predicted"/>
<gene>
    <name evidence="1" type="ORF">HGA07_25980</name>
</gene>
<organism evidence="1 2">
    <name type="scientific">Nocardia veterana</name>
    <dbReference type="NCBI Taxonomy" id="132249"/>
    <lineage>
        <taxon>Bacteria</taxon>
        <taxon>Bacillati</taxon>
        <taxon>Actinomycetota</taxon>
        <taxon>Actinomycetes</taxon>
        <taxon>Mycobacteriales</taxon>
        <taxon>Nocardiaceae</taxon>
        <taxon>Nocardia</taxon>
    </lineage>
</organism>
<dbReference type="Pfam" id="PF13481">
    <property type="entry name" value="AAA_25"/>
    <property type="match status" value="1"/>
</dbReference>
<dbReference type="Gene3D" id="3.40.50.300">
    <property type="entry name" value="P-loop containing nucleotide triphosphate hydrolases"/>
    <property type="match status" value="1"/>
</dbReference>
<reference evidence="1 2" key="1">
    <citation type="submission" date="2020-04" db="EMBL/GenBank/DDBJ databases">
        <title>MicrobeNet Type strains.</title>
        <authorList>
            <person name="Nicholson A.C."/>
        </authorList>
    </citation>
    <scope>NUCLEOTIDE SEQUENCE [LARGE SCALE GENOMIC DNA]</scope>
    <source>
        <strain evidence="1 2">DSM 44445</strain>
    </source>
</reference>
<sequence length="346" mass="37232">MTNKTDSESTPPARWIPGALFAVETDTPPDTAIRDAVTAEVWAKFRRLGTKYELDVSGETTFSDLDAIPAEVFHAAGLDFTRDQVDRFCSEEYARPLPDPEAVGEAMHAERTARFREQHQAENVVRRAGVDPRTRYSLAEAERVCGAEIAAGARLEIDGHNAEVWDTPRPHRLTERVPLATPADLVNLGATPEDLAAMISATREDVRAAKRDLTIAHRRYTMLTERRARTGDRAALVVLSVAELAQLEPPTPLVSGLLYRSTSAQLAGHPGTGKTFAALGMSCAIATGTRWAGHDVPEAVPVVYVAAEGTPYARAAAWCETNGLPGSAVTAHTSGVERPDEATGTG</sequence>